<reference evidence="1 2" key="1">
    <citation type="submission" date="2019-03" db="EMBL/GenBank/DDBJ databases">
        <title>Draft genome sequences of novel Actinobacteria.</title>
        <authorList>
            <person name="Sahin N."/>
            <person name="Ay H."/>
            <person name="Saygin H."/>
        </authorList>
    </citation>
    <scope>NUCLEOTIDE SEQUENCE [LARGE SCALE GENOMIC DNA]</scope>
    <source>
        <strain evidence="1 2">7K502</strain>
    </source>
</reference>
<name>A0A4R4YE57_9PSEU</name>
<comment type="caution">
    <text evidence="1">The sequence shown here is derived from an EMBL/GenBank/DDBJ whole genome shotgun (WGS) entry which is preliminary data.</text>
</comment>
<gene>
    <name evidence="1" type="ORF">E1288_27820</name>
</gene>
<accession>A0A4R4YE57</accession>
<dbReference type="InterPro" id="IPR036271">
    <property type="entry name" value="Tet_transcr_reg_TetR-rel_C_sf"/>
</dbReference>
<dbReference type="Proteomes" id="UP000294947">
    <property type="component" value="Unassembled WGS sequence"/>
</dbReference>
<sequence length="54" mass="5788">DIPADLLADQLAAMGDGWMMMYPFEPQRFTPKRLQALTDAALALITPAPGTPAS</sequence>
<feature type="non-terminal residue" evidence="1">
    <location>
        <position position="1"/>
    </location>
</feature>
<evidence type="ECO:0000313" key="1">
    <source>
        <dbReference type="EMBL" id="TDD42886.1"/>
    </source>
</evidence>
<dbReference type="EMBL" id="SMKW01000043">
    <property type="protein sequence ID" value="TDD42886.1"/>
    <property type="molecule type" value="Genomic_DNA"/>
</dbReference>
<protein>
    <submittedName>
        <fullName evidence="1">TetR/AcrR family transcriptional regulator</fullName>
    </submittedName>
</protein>
<evidence type="ECO:0000313" key="2">
    <source>
        <dbReference type="Proteomes" id="UP000294947"/>
    </source>
</evidence>
<dbReference type="SUPFAM" id="SSF48498">
    <property type="entry name" value="Tetracyclin repressor-like, C-terminal domain"/>
    <property type="match status" value="1"/>
</dbReference>
<dbReference type="AlphaFoldDB" id="A0A4R4YE57"/>
<organism evidence="1 2">
    <name type="scientific">Saccharopolyspora elongata</name>
    <dbReference type="NCBI Taxonomy" id="2530387"/>
    <lineage>
        <taxon>Bacteria</taxon>
        <taxon>Bacillati</taxon>
        <taxon>Actinomycetota</taxon>
        <taxon>Actinomycetes</taxon>
        <taxon>Pseudonocardiales</taxon>
        <taxon>Pseudonocardiaceae</taxon>
        <taxon>Saccharopolyspora</taxon>
    </lineage>
</organism>
<keyword evidence="2" id="KW-1185">Reference proteome</keyword>
<proteinExistence type="predicted"/>
<dbReference type="Gene3D" id="1.10.357.10">
    <property type="entry name" value="Tetracycline Repressor, domain 2"/>
    <property type="match status" value="1"/>
</dbReference>